<keyword evidence="4" id="KW-0812">Transmembrane</keyword>
<dbReference type="GO" id="GO:0051082">
    <property type="term" value="F:unfolded protein binding"/>
    <property type="evidence" value="ECO:0007669"/>
    <property type="project" value="InterPro"/>
</dbReference>
<sequence>MKNQSIIINVLLIIAVAVLYFLHFNQNPDTEEKSAEVAEMPDFQVAYINSDSVLANYVYAEKLKEDFQTKTSGLEREYQSRLQGLQKEINDYQQNAGNLTINQARALEENLVKKQQNLQLYQQKLSQDLMVDEATMNKDLYDRVTGFLRDYGKENNLQLIVKYDQGSDVLFASDAMDITQIVIEGLNASYQKELAAPADSTAVK</sequence>
<dbReference type="RefSeq" id="WP_225696461.1">
    <property type="nucleotide sequence ID" value="NZ_JAIXNE010000001.1"/>
</dbReference>
<dbReference type="GO" id="GO:0005829">
    <property type="term" value="C:cytosol"/>
    <property type="evidence" value="ECO:0007669"/>
    <property type="project" value="TreeGrafter"/>
</dbReference>
<name>A0A9X1HNQ3_9BACT</name>
<dbReference type="AlphaFoldDB" id="A0A9X1HNQ3"/>
<keyword evidence="6" id="KW-1185">Reference proteome</keyword>
<dbReference type="InterPro" id="IPR005632">
    <property type="entry name" value="Chaperone_Skp"/>
</dbReference>
<dbReference type="EMBL" id="JAIXNE010000001">
    <property type="protein sequence ID" value="MCA6073342.1"/>
    <property type="molecule type" value="Genomic_DNA"/>
</dbReference>
<gene>
    <name evidence="5" type="ORF">LDX50_00590</name>
</gene>
<dbReference type="GO" id="GO:0050821">
    <property type="term" value="P:protein stabilization"/>
    <property type="evidence" value="ECO:0007669"/>
    <property type="project" value="TreeGrafter"/>
</dbReference>
<keyword evidence="2" id="KW-0732">Signal</keyword>
<dbReference type="InterPro" id="IPR024930">
    <property type="entry name" value="Skp_dom_sf"/>
</dbReference>
<keyword evidence="4" id="KW-0472">Membrane</keyword>
<dbReference type="Pfam" id="PF03938">
    <property type="entry name" value="OmpH"/>
    <property type="match status" value="1"/>
</dbReference>
<keyword evidence="4" id="KW-1133">Transmembrane helix</keyword>
<organism evidence="5 6">
    <name type="scientific">Fulvivirga sedimenti</name>
    <dbReference type="NCBI Taxonomy" id="2879465"/>
    <lineage>
        <taxon>Bacteria</taxon>
        <taxon>Pseudomonadati</taxon>
        <taxon>Bacteroidota</taxon>
        <taxon>Cytophagia</taxon>
        <taxon>Cytophagales</taxon>
        <taxon>Fulvivirgaceae</taxon>
        <taxon>Fulvivirga</taxon>
    </lineage>
</organism>
<dbReference type="Gene3D" id="3.30.910.20">
    <property type="entry name" value="Skp domain"/>
    <property type="match status" value="1"/>
</dbReference>
<feature type="coiled-coil region" evidence="3">
    <location>
        <begin position="75"/>
        <end position="124"/>
    </location>
</feature>
<comment type="caution">
    <text evidence="5">The sequence shown here is derived from an EMBL/GenBank/DDBJ whole genome shotgun (WGS) entry which is preliminary data.</text>
</comment>
<keyword evidence="3" id="KW-0175">Coiled coil</keyword>
<accession>A0A9X1HNQ3</accession>
<proteinExistence type="inferred from homology"/>
<comment type="similarity">
    <text evidence="1">Belongs to the Skp family.</text>
</comment>
<dbReference type="Proteomes" id="UP001139409">
    <property type="component" value="Unassembled WGS sequence"/>
</dbReference>
<feature type="transmembrane region" description="Helical" evidence="4">
    <location>
        <begin position="6"/>
        <end position="24"/>
    </location>
</feature>
<evidence type="ECO:0000313" key="6">
    <source>
        <dbReference type="Proteomes" id="UP001139409"/>
    </source>
</evidence>
<evidence type="ECO:0000256" key="3">
    <source>
        <dbReference type="SAM" id="Coils"/>
    </source>
</evidence>
<dbReference type="PANTHER" id="PTHR35089">
    <property type="entry name" value="CHAPERONE PROTEIN SKP"/>
    <property type="match status" value="1"/>
</dbReference>
<protein>
    <submittedName>
        <fullName evidence="5">OmpH family outer membrane protein</fullName>
    </submittedName>
</protein>
<dbReference type="SUPFAM" id="SSF111384">
    <property type="entry name" value="OmpH-like"/>
    <property type="match status" value="1"/>
</dbReference>
<dbReference type="SMART" id="SM00935">
    <property type="entry name" value="OmpH"/>
    <property type="match status" value="1"/>
</dbReference>
<evidence type="ECO:0000256" key="1">
    <source>
        <dbReference type="ARBA" id="ARBA00009091"/>
    </source>
</evidence>
<evidence type="ECO:0000256" key="2">
    <source>
        <dbReference type="ARBA" id="ARBA00022729"/>
    </source>
</evidence>
<dbReference type="PANTHER" id="PTHR35089:SF1">
    <property type="entry name" value="CHAPERONE PROTEIN SKP"/>
    <property type="match status" value="1"/>
</dbReference>
<evidence type="ECO:0000256" key="4">
    <source>
        <dbReference type="SAM" id="Phobius"/>
    </source>
</evidence>
<reference evidence="5" key="1">
    <citation type="submission" date="2021-09" db="EMBL/GenBank/DDBJ databases">
        <title>Fulvivirga sp. isolated from coastal sediment.</title>
        <authorList>
            <person name="Yu H."/>
        </authorList>
    </citation>
    <scope>NUCLEOTIDE SEQUENCE</scope>
    <source>
        <strain evidence="5">1062</strain>
    </source>
</reference>
<evidence type="ECO:0000313" key="5">
    <source>
        <dbReference type="EMBL" id="MCA6073342.1"/>
    </source>
</evidence>